<dbReference type="GO" id="GO:0022857">
    <property type="term" value="F:transmembrane transporter activity"/>
    <property type="evidence" value="ECO:0007669"/>
    <property type="project" value="TreeGrafter"/>
</dbReference>
<evidence type="ECO:0000256" key="3">
    <source>
        <dbReference type="ARBA" id="ARBA00022692"/>
    </source>
</evidence>
<evidence type="ECO:0000259" key="8">
    <source>
        <dbReference type="Pfam" id="PF02687"/>
    </source>
</evidence>
<dbReference type="InterPro" id="IPR003838">
    <property type="entry name" value="ABC3_permease_C"/>
</dbReference>
<feature type="domain" description="MacB-like periplasmic core" evidence="9">
    <location>
        <begin position="71"/>
        <end position="249"/>
    </location>
</feature>
<evidence type="ECO:0000313" key="10">
    <source>
        <dbReference type="EMBL" id="SBW06981.1"/>
    </source>
</evidence>
<protein>
    <submittedName>
        <fullName evidence="10">Uncharacterized protein</fullName>
    </submittedName>
</protein>
<dbReference type="InterPro" id="IPR025857">
    <property type="entry name" value="MacB_PCD"/>
</dbReference>
<proteinExistence type="inferred from homology"/>
<dbReference type="AlphaFoldDB" id="A0A212K5J7"/>
<keyword evidence="4 7" id="KW-1133">Transmembrane helix</keyword>
<dbReference type="GO" id="GO:0005886">
    <property type="term" value="C:plasma membrane"/>
    <property type="evidence" value="ECO:0007669"/>
    <property type="project" value="UniProtKB-SubCell"/>
</dbReference>
<keyword evidence="3 7" id="KW-0812">Transmembrane</keyword>
<evidence type="ECO:0000256" key="6">
    <source>
        <dbReference type="ARBA" id="ARBA00038076"/>
    </source>
</evidence>
<dbReference type="InterPro" id="IPR050250">
    <property type="entry name" value="Macrolide_Exporter_MacB"/>
</dbReference>
<evidence type="ECO:0000256" key="1">
    <source>
        <dbReference type="ARBA" id="ARBA00004651"/>
    </source>
</evidence>
<feature type="transmembrane region" description="Helical" evidence="7">
    <location>
        <begin position="20"/>
        <end position="39"/>
    </location>
</feature>
<evidence type="ECO:0000259" key="9">
    <source>
        <dbReference type="Pfam" id="PF12704"/>
    </source>
</evidence>
<dbReference type="PANTHER" id="PTHR30572:SF4">
    <property type="entry name" value="ABC TRANSPORTER PERMEASE YTRF"/>
    <property type="match status" value="1"/>
</dbReference>
<keyword evidence="5 7" id="KW-0472">Membrane</keyword>
<dbReference type="EMBL" id="FLUL01000001">
    <property type="protein sequence ID" value="SBW06981.1"/>
    <property type="molecule type" value="Genomic_DNA"/>
</dbReference>
<sequence length="421" mass="47776">MIKNLFKQIWIERRHNGWLILELIVVFLFLLLMSDFLYVRAKNYLEPKGFDIDNTYVLKLKALSPIAPNYVAPEQITQTPTESLLSLLDRIKLYPDVEATAISFHSAPYSMGGVWASLKVDSVITKAIRDRYVTPSYFDVFRIRTADGKPIRVQESGQNQIILTQDIAEQLYGSADAAIGRDVFFPEEGGRGTNPNRVIAVSSIMKRQEFFPYEGAFFEIITNSRLEDWSKDNDVTRVDISIRVKSGSAQHFQDNFQNEMGDRLRENNLYVASVTPSSKFREDVVGKEIRESILPMVYVVVFVLITVFLGVFGTFWLRTYQRRSEIGIRMVVGADKGKVRLHMILEGLCLMSLSIVPAFIVYINMLIGDVLDVWRVPVSVERILIALVVALMVMILIIIAGILWPANRAASIQPVEALRAD</sequence>
<feature type="domain" description="ABC3 transporter permease C-terminal" evidence="8">
    <location>
        <begin position="299"/>
        <end position="414"/>
    </location>
</feature>
<dbReference type="Pfam" id="PF02687">
    <property type="entry name" value="FtsX"/>
    <property type="match status" value="1"/>
</dbReference>
<keyword evidence="2" id="KW-1003">Cell membrane</keyword>
<evidence type="ECO:0000256" key="7">
    <source>
        <dbReference type="SAM" id="Phobius"/>
    </source>
</evidence>
<dbReference type="Pfam" id="PF12704">
    <property type="entry name" value="MacB_PCD"/>
    <property type="match status" value="1"/>
</dbReference>
<accession>A0A212K5J7</accession>
<evidence type="ECO:0000256" key="2">
    <source>
        <dbReference type="ARBA" id="ARBA00022475"/>
    </source>
</evidence>
<dbReference type="RefSeq" id="WP_296951443.1">
    <property type="nucleotide sequence ID" value="NZ_LT599021.1"/>
</dbReference>
<comment type="similarity">
    <text evidence="6">Belongs to the ABC-4 integral membrane protein family.</text>
</comment>
<organism evidence="10">
    <name type="scientific">uncultured Dysgonomonas sp</name>
    <dbReference type="NCBI Taxonomy" id="206096"/>
    <lineage>
        <taxon>Bacteria</taxon>
        <taxon>Pseudomonadati</taxon>
        <taxon>Bacteroidota</taxon>
        <taxon>Bacteroidia</taxon>
        <taxon>Bacteroidales</taxon>
        <taxon>Dysgonomonadaceae</taxon>
        <taxon>Dysgonomonas</taxon>
        <taxon>environmental samples</taxon>
    </lineage>
</organism>
<evidence type="ECO:0000256" key="4">
    <source>
        <dbReference type="ARBA" id="ARBA00022989"/>
    </source>
</evidence>
<dbReference type="PANTHER" id="PTHR30572">
    <property type="entry name" value="MEMBRANE COMPONENT OF TRANSPORTER-RELATED"/>
    <property type="match status" value="1"/>
</dbReference>
<feature type="transmembrane region" description="Helical" evidence="7">
    <location>
        <begin position="296"/>
        <end position="320"/>
    </location>
</feature>
<comment type="subcellular location">
    <subcellularLocation>
        <location evidence="1">Cell membrane</location>
        <topology evidence="1">Multi-pass membrane protein</topology>
    </subcellularLocation>
</comment>
<feature type="transmembrane region" description="Helical" evidence="7">
    <location>
        <begin position="383"/>
        <end position="404"/>
    </location>
</feature>
<evidence type="ECO:0000256" key="5">
    <source>
        <dbReference type="ARBA" id="ARBA00023136"/>
    </source>
</evidence>
<gene>
    <name evidence="10" type="ORF">KL86DYS2_13079</name>
</gene>
<feature type="transmembrane region" description="Helical" evidence="7">
    <location>
        <begin position="341"/>
        <end position="363"/>
    </location>
</feature>
<reference evidence="10" key="1">
    <citation type="submission" date="2016-04" db="EMBL/GenBank/DDBJ databases">
        <authorList>
            <person name="Evans L.H."/>
            <person name="Alamgir A."/>
            <person name="Owens N."/>
            <person name="Weber N.D."/>
            <person name="Virtaneva K."/>
            <person name="Barbian K."/>
            <person name="Babar A."/>
            <person name="Rosenke K."/>
        </authorList>
    </citation>
    <scope>NUCLEOTIDE SEQUENCE</scope>
    <source>
        <strain evidence="10">86-2</strain>
    </source>
</reference>
<name>A0A212K5J7_9BACT</name>